<evidence type="ECO:0000256" key="6">
    <source>
        <dbReference type="ARBA" id="ARBA00023239"/>
    </source>
</evidence>
<evidence type="ECO:0000256" key="7">
    <source>
        <dbReference type="ARBA" id="ARBA00032903"/>
    </source>
</evidence>
<dbReference type="AlphaFoldDB" id="A0A380MWH6"/>
<dbReference type="GO" id="GO:0046656">
    <property type="term" value="P:folic acid biosynthetic process"/>
    <property type="evidence" value="ECO:0007669"/>
    <property type="project" value="UniProtKB-KW"/>
</dbReference>
<protein>
    <recommendedName>
        <fullName evidence="4">dihydroneopterin aldolase</fullName>
        <ecNumber evidence="4">4.1.2.25</ecNumber>
    </recommendedName>
    <alternativeName>
        <fullName evidence="7">7,8-dihydroneopterin aldolase</fullName>
    </alternativeName>
</protein>
<dbReference type="Pfam" id="PF02152">
    <property type="entry name" value="FolB"/>
    <property type="match status" value="1"/>
</dbReference>
<dbReference type="InterPro" id="IPR043133">
    <property type="entry name" value="GTP-CH-I_C/QueF"/>
</dbReference>
<comment type="pathway">
    <text evidence="2">Cofactor biosynthesis; tetrahydrofolate biosynthesis; 2-amino-4-hydroxy-6-hydroxymethyl-7,8-dihydropteridine diphosphate from 7,8-dihydroneopterin triphosphate: step 3/4.</text>
</comment>
<accession>A0A380MWH6</accession>
<dbReference type="SMART" id="SM00905">
    <property type="entry name" value="FolB"/>
    <property type="match status" value="1"/>
</dbReference>
<dbReference type="PANTHER" id="PTHR42844">
    <property type="entry name" value="DIHYDRONEOPTERIN ALDOLASE 1-RELATED"/>
    <property type="match status" value="1"/>
</dbReference>
<dbReference type="Gene3D" id="3.30.1130.10">
    <property type="match status" value="1"/>
</dbReference>
<proteinExistence type="inferred from homology"/>
<keyword evidence="10" id="KW-1185">Reference proteome</keyword>
<dbReference type="EC" id="4.1.2.25" evidence="4"/>
<gene>
    <name evidence="9" type="primary">folB</name>
    <name evidence="9" type="ORF">NCTC10717_01263</name>
</gene>
<comment type="similarity">
    <text evidence="3">Belongs to the DHNA family.</text>
</comment>
<keyword evidence="5" id="KW-0289">Folate biosynthesis</keyword>
<evidence type="ECO:0000313" key="10">
    <source>
        <dbReference type="Proteomes" id="UP000254575"/>
    </source>
</evidence>
<evidence type="ECO:0000259" key="8">
    <source>
        <dbReference type="SMART" id="SM00905"/>
    </source>
</evidence>
<dbReference type="SUPFAM" id="SSF55620">
    <property type="entry name" value="Tetrahydrobiopterin biosynthesis enzymes-like"/>
    <property type="match status" value="1"/>
</dbReference>
<dbReference type="GO" id="GO:0005737">
    <property type="term" value="C:cytoplasm"/>
    <property type="evidence" value="ECO:0007669"/>
    <property type="project" value="TreeGrafter"/>
</dbReference>
<evidence type="ECO:0000256" key="1">
    <source>
        <dbReference type="ARBA" id="ARBA00001353"/>
    </source>
</evidence>
<sequence>MKDIIYLHNIKTSTIIGILPHEQVQPQSLIISLEMETDFSQSIESDDISHAINYAAVADCVCAFARDSAFGLLEVFAAALLEELFGQFPPAQAITITLQKPGAIAATREVGLKMRRSREA</sequence>
<dbReference type="RefSeq" id="WP_115218492.1">
    <property type="nucleotide sequence ID" value="NZ_UHIA01000004.1"/>
</dbReference>
<name>A0A380MWH6_9GAMM</name>
<reference evidence="9 10" key="1">
    <citation type="submission" date="2018-06" db="EMBL/GenBank/DDBJ databases">
        <authorList>
            <consortium name="Pathogen Informatics"/>
            <person name="Doyle S."/>
        </authorList>
    </citation>
    <scope>NUCLEOTIDE SEQUENCE [LARGE SCALE GENOMIC DNA]</scope>
    <source>
        <strain evidence="9 10">NCTC10717</strain>
    </source>
</reference>
<evidence type="ECO:0000313" key="9">
    <source>
        <dbReference type="EMBL" id="SUO96950.1"/>
    </source>
</evidence>
<evidence type="ECO:0000256" key="3">
    <source>
        <dbReference type="ARBA" id="ARBA00005708"/>
    </source>
</evidence>
<dbReference type="NCBIfam" id="TIGR00526">
    <property type="entry name" value="folB_dom"/>
    <property type="match status" value="1"/>
</dbReference>
<keyword evidence="6 9" id="KW-0456">Lyase</keyword>
<dbReference type="PANTHER" id="PTHR42844:SF1">
    <property type="entry name" value="DIHYDRONEOPTERIN ALDOLASE 1-RELATED"/>
    <property type="match status" value="1"/>
</dbReference>
<dbReference type="GO" id="GO:0004150">
    <property type="term" value="F:dihydroneopterin aldolase activity"/>
    <property type="evidence" value="ECO:0007669"/>
    <property type="project" value="UniProtKB-EC"/>
</dbReference>
<dbReference type="InterPro" id="IPR006156">
    <property type="entry name" value="Dihydroneopterin_aldolase"/>
</dbReference>
<feature type="domain" description="Dihydroneopterin aldolase/epimerase" evidence="8">
    <location>
        <begin position="5"/>
        <end position="116"/>
    </location>
</feature>
<dbReference type="EMBL" id="UHIA01000004">
    <property type="protein sequence ID" value="SUO96950.1"/>
    <property type="molecule type" value="Genomic_DNA"/>
</dbReference>
<dbReference type="InterPro" id="IPR006157">
    <property type="entry name" value="FolB_dom"/>
</dbReference>
<organism evidence="9 10">
    <name type="scientific">Suttonella indologenes</name>
    <dbReference type="NCBI Taxonomy" id="13276"/>
    <lineage>
        <taxon>Bacteria</taxon>
        <taxon>Pseudomonadati</taxon>
        <taxon>Pseudomonadota</taxon>
        <taxon>Gammaproteobacteria</taxon>
        <taxon>Cardiobacteriales</taxon>
        <taxon>Cardiobacteriaceae</taxon>
        <taxon>Suttonella</taxon>
    </lineage>
</organism>
<evidence type="ECO:0000256" key="4">
    <source>
        <dbReference type="ARBA" id="ARBA00013043"/>
    </source>
</evidence>
<evidence type="ECO:0000256" key="5">
    <source>
        <dbReference type="ARBA" id="ARBA00022909"/>
    </source>
</evidence>
<comment type="catalytic activity">
    <reaction evidence="1">
        <text>7,8-dihydroneopterin = 6-hydroxymethyl-7,8-dihydropterin + glycolaldehyde</text>
        <dbReference type="Rhea" id="RHEA:10540"/>
        <dbReference type="ChEBI" id="CHEBI:17001"/>
        <dbReference type="ChEBI" id="CHEBI:17071"/>
        <dbReference type="ChEBI" id="CHEBI:44841"/>
        <dbReference type="EC" id="4.1.2.25"/>
    </reaction>
</comment>
<dbReference type="OrthoDB" id="9810587at2"/>
<evidence type="ECO:0000256" key="2">
    <source>
        <dbReference type="ARBA" id="ARBA00005013"/>
    </source>
</evidence>
<dbReference type="Proteomes" id="UP000254575">
    <property type="component" value="Unassembled WGS sequence"/>
</dbReference>